<accession>A0A840YS68</accession>
<protein>
    <submittedName>
        <fullName evidence="2">Uncharacterized protein</fullName>
    </submittedName>
</protein>
<reference evidence="2 3" key="1">
    <citation type="submission" date="2020-08" db="EMBL/GenBank/DDBJ databases">
        <title>Genomic Encyclopedia of Type Strains, Phase IV (KMG-IV): sequencing the most valuable type-strain genomes for metagenomic binning, comparative biology and taxonomic classification.</title>
        <authorList>
            <person name="Goeker M."/>
        </authorList>
    </citation>
    <scope>NUCLEOTIDE SEQUENCE [LARGE SCALE GENOMIC DNA]</scope>
    <source>
        <strain evidence="2 3">DSM 26736</strain>
    </source>
</reference>
<dbReference type="EMBL" id="JACIJF010000019">
    <property type="protein sequence ID" value="MBB5712531.1"/>
    <property type="molecule type" value="Genomic_DNA"/>
</dbReference>
<proteinExistence type="predicted"/>
<keyword evidence="3" id="KW-1185">Reference proteome</keyword>
<feature type="region of interest" description="Disordered" evidence="1">
    <location>
        <begin position="1"/>
        <end position="47"/>
    </location>
</feature>
<sequence>MQQRAGKDPASADQDERGPDTSPCREATERDFHATESIHACGHDARV</sequence>
<evidence type="ECO:0000313" key="2">
    <source>
        <dbReference type="EMBL" id="MBB5712531.1"/>
    </source>
</evidence>
<dbReference type="AlphaFoldDB" id="A0A840YS68"/>
<organism evidence="2 3">
    <name type="scientific">Sphingomonas xinjiangensis</name>
    <dbReference type="NCBI Taxonomy" id="643568"/>
    <lineage>
        <taxon>Bacteria</taxon>
        <taxon>Pseudomonadati</taxon>
        <taxon>Pseudomonadota</taxon>
        <taxon>Alphaproteobacteria</taxon>
        <taxon>Sphingomonadales</taxon>
        <taxon>Sphingomonadaceae</taxon>
        <taxon>Sphingomonas</taxon>
    </lineage>
</organism>
<comment type="caution">
    <text evidence="2">The sequence shown here is derived from an EMBL/GenBank/DDBJ whole genome shotgun (WGS) entry which is preliminary data.</text>
</comment>
<feature type="compositionally biased region" description="Basic and acidic residues" evidence="1">
    <location>
        <begin position="26"/>
        <end position="47"/>
    </location>
</feature>
<dbReference type="Proteomes" id="UP000527143">
    <property type="component" value="Unassembled WGS sequence"/>
</dbReference>
<evidence type="ECO:0000313" key="3">
    <source>
        <dbReference type="Proteomes" id="UP000527143"/>
    </source>
</evidence>
<gene>
    <name evidence="2" type="ORF">FHT02_003791</name>
</gene>
<dbReference type="RefSeq" id="WP_184091137.1">
    <property type="nucleotide sequence ID" value="NZ_JACIJF010000019.1"/>
</dbReference>
<name>A0A840YS68_9SPHN</name>
<evidence type="ECO:0000256" key="1">
    <source>
        <dbReference type="SAM" id="MobiDB-lite"/>
    </source>
</evidence>